<evidence type="ECO:0000313" key="3">
    <source>
        <dbReference type="Proteomes" id="UP000001194"/>
    </source>
</evidence>
<dbReference type="HOGENOM" id="CLU_047588_0_0_1"/>
<dbReference type="Gene3D" id="3.90.640.90">
    <property type="entry name" value="Anti-proliferative protein, N-terminal domain"/>
    <property type="match status" value="1"/>
</dbReference>
<dbReference type="EMBL" id="DS547092">
    <property type="protein sequence ID" value="EDR14596.1"/>
    <property type="molecule type" value="Genomic_DNA"/>
</dbReference>
<gene>
    <name evidence="2" type="ORF">LACBIDRAFT_305372</name>
</gene>
<dbReference type="Proteomes" id="UP000001194">
    <property type="component" value="Unassembled WGS sequence"/>
</dbReference>
<dbReference type="InterPro" id="IPR036054">
    <property type="entry name" value="BTG-like_sf"/>
</dbReference>
<feature type="region of interest" description="Disordered" evidence="1">
    <location>
        <begin position="292"/>
        <end position="327"/>
    </location>
</feature>
<reference evidence="2 3" key="1">
    <citation type="journal article" date="2008" name="Nature">
        <title>The genome of Laccaria bicolor provides insights into mycorrhizal symbiosis.</title>
        <authorList>
            <person name="Martin F."/>
            <person name="Aerts A."/>
            <person name="Ahren D."/>
            <person name="Brun A."/>
            <person name="Danchin E.G.J."/>
            <person name="Duchaussoy F."/>
            <person name="Gibon J."/>
            <person name="Kohler A."/>
            <person name="Lindquist E."/>
            <person name="Pereda V."/>
            <person name="Salamov A."/>
            <person name="Shapiro H.J."/>
            <person name="Wuyts J."/>
            <person name="Blaudez D."/>
            <person name="Buee M."/>
            <person name="Brokstein P."/>
            <person name="Canbaeck B."/>
            <person name="Cohen D."/>
            <person name="Courty P.E."/>
            <person name="Coutinho P.M."/>
            <person name="Delaruelle C."/>
            <person name="Detter J.C."/>
            <person name="Deveau A."/>
            <person name="DiFazio S."/>
            <person name="Duplessis S."/>
            <person name="Fraissinet-Tachet L."/>
            <person name="Lucic E."/>
            <person name="Frey-Klett P."/>
            <person name="Fourrey C."/>
            <person name="Feussner I."/>
            <person name="Gay G."/>
            <person name="Grimwood J."/>
            <person name="Hoegger P.J."/>
            <person name="Jain P."/>
            <person name="Kilaru S."/>
            <person name="Labbe J."/>
            <person name="Lin Y.C."/>
            <person name="Legue V."/>
            <person name="Le Tacon F."/>
            <person name="Marmeisse R."/>
            <person name="Melayah D."/>
            <person name="Montanini B."/>
            <person name="Muratet M."/>
            <person name="Nehls U."/>
            <person name="Niculita-Hirzel H."/>
            <person name="Oudot-Le Secq M.P."/>
            <person name="Peter M."/>
            <person name="Quesneville H."/>
            <person name="Rajashekar B."/>
            <person name="Reich M."/>
            <person name="Rouhier N."/>
            <person name="Schmutz J."/>
            <person name="Yin T."/>
            <person name="Chalot M."/>
            <person name="Henrissat B."/>
            <person name="Kuees U."/>
            <person name="Lucas S."/>
            <person name="Van de Peer Y."/>
            <person name="Podila G.K."/>
            <person name="Polle A."/>
            <person name="Pukkila P.J."/>
            <person name="Richardson P.M."/>
            <person name="Rouze P."/>
            <person name="Sanders I.R."/>
            <person name="Stajich J.E."/>
            <person name="Tunlid A."/>
            <person name="Tuskan G."/>
            <person name="Grigoriev I.V."/>
        </authorList>
    </citation>
    <scope>NUCLEOTIDE SEQUENCE [LARGE SCALE GENOMIC DNA]</scope>
    <source>
        <strain evidence="3">S238N-H82 / ATCC MYA-4686</strain>
    </source>
</reference>
<feature type="compositionally biased region" description="Low complexity" evidence="1">
    <location>
        <begin position="239"/>
        <end position="253"/>
    </location>
</feature>
<sequence length="327" mass="36018">MSHNTTSLAQAITFLTRPLTLVYAHETITSLQHILQTTFNVAYPSPSFKLSLTSTALPPRPIYAACIATGIQWSEWFKLLGQRSFDLLIEPHSVVARYAGIRGQTVVVWRRPPPPVIPQKPSSFIFASEGPQIPISKFCQQQMQQFNRGHAIRDPVTSAIPRRTVAQQLLIDSEKEVEEELFSMVANFRGIIVSPTPTRENFKIPSLHSYSPSFCFPSSLSSPPVVVSPVSSPEPPSSPESSRPSSRASTYSFSDFDSESVTSVSDSSSTNSQPCVYVDAMKKDITRYSYQGGESNVLTGGVMLGTPGAASKKTSGQRKNASWRRYY</sequence>
<dbReference type="STRING" id="486041.B0CU28"/>
<organism evidence="3">
    <name type="scientific">Laccaria bicolor (strain S238N-H82 / ATCC MYA-4686)</name>
    <name type="common">Bicoloured deceiver</name>
    <name type="synonym">Laccaria laccata var. bicolor</name>
    <dbReference type="NCBI Taxonomy" id="486041"/>
    <lineage>
        <taxon>Eukaryota</taxon>
        <taxon>Fungi</taxon>
        <taxon>Dikarya</taxon>
        <taxon>Basidiomycota</taxon>
        <taxon>Agaricomycotina</taxon>
        <taxon>Agaricomycetes</taxon>
        <taxon>Agaricomycetidae</taxon>
        <taxon>Agaricales</taxon>
        <taxon>Agaricineae</taxon>
        <taxon>Hydnangiaceae</taxon>
        <taxon>Laccaria</taxon>
    </lineage>
</organism>
<dbReference type="OrthoDB" id="19928at2759"/>
<dbReference type="InParanoid" id="B0CU28"/>
<dbReference type="AlphaFoldDB" id="B0CU28"/>
<name>B0CU28_LACBS</name>
<proteinExistence type="predicted"/>
<feature type="region of interest" description="Disordered" evidence="1">
    <location>
        <begin position="225"/>
        <end position="253"/>
    </location>
</feature>
<dbReference type="GeneID" id="6070736"/>
<evidence type="ECO:0000256" key="1">
    <source>
        <dbReference type="SAM" id="MobiDB-lite"/>
    </source>
</evidence>
<protein>
    <submittedName>
        <fullName evidence="2">Serine-rich protein</fullName>
    </submittedName>
</protein>
<keyword evidence="3" id="KW-1185">Reference proteome</keyword>
<dbReference type="RefSeq" id="XP_001875155.1">
    <property type="nucleotide sequence ID" value="XM_001875120.1"/>
</dbReference>
<evidence type="ECO:0000313" key="2">
    <source>
        <dbReference type="EMBL" id="EDR14596.1"/>
    </source>
</evidence>
<dbReference type="KEGG" id="lbc:LACBIDRAFT_305372"/>
<accession>B0CU28</accession>